<dbReference type="PANTHER" id="PTHR35024:SF4">
    <property type="entry name" value="POLYMER-FORMING CYTOSKELETAL PROTEIN"/>
    <property type="match status" value="1"/>
</dbReference>
<accession>A0ABS3AT55</accession>
<evidence type="ECO:0000313" key="2">
    <source>
        <dbReference type="EMBL" id="MBN4068286.1"/>
    </source>
</evidence>
<dbReference type="PANTHER" id="PTHR35024">
    <property type="entry name" value="HYPOTHETICAL CYTOSOLIC PROTEIN"/>
    <property type="match status" value="1"/>
</dbReference>
<gene>
    <name evidence="2" type="ORF">JYU06_02020</name>
</gene>
<evidence type="ECO:0000256" key="1">
    <source>
        <dbReference type="ARBA" id="ARBA00044755"/>
    </source>
</evidence>
<comment type="caution">
    <text evidence="2">The sequence shown here is derived from an EMBL/GenBank/DDBJ whole genome shotgun (WGS) entry which is preliminary data.</text>
</comment>
<proteinExistence type="inferred from homology"/>
<sequence length="144" mass="15609">MPMFNKKDSFEQESERAEKEVISSIIDTKMVMKGELLFEGKARIDGTVEGNIKGEHLILSEGGIITGDVQVSTFVCHGTFEGNIKSSMLTARKTCQIHGRIESNSLNVEPGAKLDGEIKVATQDLHLVSDKNSNTANKSQAANG</sequence>
<dbReference type="EMBL" id="JAFITO010000009">
    <property type="protein sequence ID" value="MBN4068286.1"/>
    <property type="molecule type" value="Genomic_DNA"/>
</dbReference>
<keyword evidence="3" id="KW-1185">Reference proteome</keyword>
<protein>
    <submittedName>
        <fullName evidence="2">Polymer-forming cytoskeletal protein</fullName>
    </submittedName>
</protein>
<dbReference type="InterPro" id="IPR007607">
    <property type="entry name" value="BacA/B"/>
</dbReference>
<name>A0ABS3AT55_9BACT</name>
<dbReference type="Pfam" id="PF04519">
    <property type="entry name" value="Bactofilin"/>
    <property type="match status" value="1"/>
</dbReference>
<organism evidence="2 3">
    <name type="scientific">Desulfotalea psychrophila</name>
    <dbReference type="NCBI Taxonomy" id="84980"/>
    <lineage>
        <taxon>Bacteria</taxon>
        <taxon>Pseudomonadati</taxon>
        <taxon>Thermodesulfobacteriota</taxon>
        <taxon>Desulfobulbia</taxon>
        <taxon>Desulfobulbales</taxon>
        <taxon>Desulfocapsaceae</taxon>
        <taxon>Desulfotalea</taxon>
    </lineage>
</organism>
<reference evidence="2 3" key="1">
    <citation type="submission" date="2021-02" db="EMBL/GenBank/DDBJ databases">
        <title>Activity-based single-cell genomes from oceanic crustal fluid captures similar information to metagenomic and metatranscriptomic surveys with orders of magnitude less sampling.</title>
        <authorList>
            <person name="D'Angelo T.S."/>
            <person name="Orcutt B.N."/>
        </authorList>
    </citation>
    <scope>NUCLEOTIDE SEQUENCE [LARGE SCALE GENOMIC DNA]</scope>
    <source>
        <strain evidence="2">AH-315-G02</strain>
    </source>
</reference>
<comment type="similarity">
    <text evidence="1">Belongs to the bactofilin family.</text>
</comment>
<dbReference type="Proteomes" id="UP000717534">
    <property type="component" value="Unassembled WGS sequence"/>
</dbReference>
<evidence type="ECO:0000313" key="3">
    <source>
        <dbReference type="Proteomes" id="UP000717534"/>
    </source>
</evidence>